<dbReference type="PROSITE" id="PS51257">
    <property type="entry name" value="PROKAR_LIPOPROTEIN"/>
    <property type="match status" value="1"/>
</dbReference>
<organism evidence="2 3">
    <name type="scientific">Stigmatella aurantiaca (strain DW4/3-1)</name>
    <dbReference type="NCBI Taxonomy" id="378806"/>
    <lineage>
        <taxon>Bacteria</taxon>
        <taxon>Pseudomonadati</taxon>
        <taxon>Myxococcota</taxon>
        <taxon>Myxococcia</taxon>
        <taxon>Myxococcales</taxon>
        <taxon>Cystobacterineae</taxon>
        <taxon>Archangiaceae</taxon>
        <taxon>Stigmatella</taxon>
    </lineage>
</organism>
<sequence length="627" mass="68904">MTSRNVQMKSTLRTLRTYACALALATTLASCTKTVAPGTTLPSTPDQKFPGGAPITSADLTRTYALPQEPPPYDPSIRREEYARFAWRQFIYLNSPAELNFEGKTPAGTTPVVRGQIDTHRNFASSGDPNFYQNGVGAPNPLGSNQLVWETFAHRSELFPANAPPMGVIQFTSPQYNFANVTVGPKSDMIRFNNLDETTQISQNQIFFPKNPTGTPSDNPYDDHMILFEAKVNQVEYEYIANTFASIKNLPKNTYPSQDDLPKDIPHIEFPPNKDNSQLPAAARSDRESIEVKAAWREMPDDLIKSGRYHTAEALYYVNGANGPEPRVGTFGLVGLHILRKMKNYPAFTYTTFEHVDNLRREEGNPTGLYVITLYDTMNYRLSLHDPPITKTPQAMVNTGTGHFQSVALPLEGKVNAANGYPIISGPTQSKLPSGFAGPIRVEPSQAMTKAVNEVNAEVSQVMANTPGFEKSVWKYYRLAGIQVFPVDETSVTATGEPDPLTEDFYLANTVVESSRPGIQLFKGAVSDPGTRGAAPNQLINERSQPNILQVPGLADSYNTVVMGGCMGCHGNAQYPRPQDAQGKEKPGPTIFNFLTSEDTLSGKGFEVDVRATRAGEPRANTRVYIE</sequence>
<proteinExistence type="predicted"/>
<evidence type="ECO:0000313" key="2">
    <source>
        <dbReference type="EMBL" id="EAU64407.1"/>
    </source>
</evidence>
<dbReference type="EMBL" id="AAMD01000118">
    <property type="protein sequence ID" value="EAU64407.1"/>
    <property type="molecule type" value="Genomic_DNA"/>
</dbReference>
<accession>Q08V97</accession>
<dbReference type="AlphaFoldDB" id="Q08V97"/>
<protein>
    <recommendedName>
        <fullName evidence="4">Lipoprotein</fullName>
    </recommendedName>
</protein>
<evidence type="ECO:0000256" key="1">
    <source>
        <dbReference type="SAM" id="SignalP"/>
    </source>
</evidence>
<feature type="chain" id="PRO_5004167387" description="Lipoprotein" evidence="1">
    <location>
        <begin position="30"/>
        <end position="627"/>
    </location>
</feature>
<evidence type="ECO:0000313" key="3">
    <source>
        <dbReference type="Proteomes" id="UP000032702"/>
    </source>
</evidence>
<dbReference type="PATRIC" id="fig|378806.16.peg.3356"/>
<name>Q08V97_STIAD</name>
<comment type="caution">
    <text evidence="2">The sequence shown here is derived from an EMBL/GenBank/DDBJ whole genome shotgun (WGS) entry which is preliminary data.</text>
</comment>
<gene>
    <name evidence="2" type="ORF">STIAU_5497</name>
</gene>
<feature type="signal peptide" evidence="1">
    <location>
        <begin position="1"/>
        <end position="29"/>
    </location>
</feature>
<evidence type="ECO:0008006" key="4">
    <source>
        <dbReference type="Google" id="ProtNLM"/>
    </source>
</evidence>
<dbReference type="Proteomes" id="UP000032702">
    <property type="component" value="Unassembled WGS sequence"/>
</dbReference>
<keyword evidence="1" id="KW-0732">Signal</keyword>
<reference evidence="2 3" key="1">
    <citation type="submission" date="2006-04" db="EMBL/GenBank/DDBJ databases">
        <authorList>
            <person name="Nierman W.C."/>
        </authorList>
    </citation>
    <scope>NUCLEOTIDE SEQUENCE [LARGE SCALE GENOMIC DNA]</scope>
    <source>
        <strain evidence="2 3">DW4/3-1</strain>
    </source>
</reference>